<dbReference type="Pfam" id="PF06722">
    <property type="entry name" value="EryCIII-like_C"/>
    <property type="match status" value="1"/>
</dbReference>
<evidence type="ECO:0000313" key="2">
    <source>
        <dbReference type="EMBL" id="MBD3931017.1"/>
    </source>
</evidence>
<evidence type="ECO:0000313" key="3">
    <source>
        <dbReference type="Proteomes" id="UP000632289"/>
    </source>
</evidence>
<proteinExistence type="predicted"/>
<evidence type="ECO:0000259" key="1">
    <source>
        <dbReference type="Pfam" id="PF06722"/>
    </source>
</evidence>
<dbReference type="SUPFAM" id="SSF53756">
    <property type="entry name" value="UDP-Glycosyltransferase/glycogen phosphorylase"/>
    <property type="match status" value="1"/>
</dbReference>
<organism evidence="2 3">
    <name type="scientific">Streptomyces chumphonensis</name>
    <dbReference type="NCBI Taxonomy" id="1214925"/>
    <lineage>
        <taxon>Bacteria</taxon>
        <taxon>Bacillati</taxon>
        <taxon>Actinomycetota</taxon>
        <taxon>Actinomycetes</taxon>
        <taxon>Kitasatosporales</taxon>
        <taxon>Streptomycetaceae</taxon>
        <taxon>Streptomyces</taxon>
    </lineage>
</organism>
<sequence>MHLALGLHEARGVEEAKASDLAHRLRAGGPNFRTRFTATISVMPRSISQQGAEPTLPMRHIICGTQQLVEPWMHLKGDRPRVLFVLPETDGVSAAHHHTTRLIKAAAHLDVELLIASTSGPDEFSGFLPLDARVGRFPVAALIATCDAVAHSADAATALDCMAAGVPQIVLPAGGSRAHRNAVVPTYGGALQLHSGHEHRGLAEVVRSALEDSVVRGAARRLRLEVESMPPPASLVAMLEQSAVSPVDERTARIG</sequence>
<dbReference type="GO" id="GO:0016757">
    <property type="term" value="F:glycosyltransferase activity"/>
    <property type="evidence" value="ECO:0007669"/>
    <property type="project" value="UniProtKB-ARBA"/>
</dbReference>
<comment type="caution">
    <text evidence="2">The sequence shown here is derived from an EMBL/GenBank/DDBJ whole genome shotgun (WGS) entry which is preliminary data.</text>
</comment>
<protein>
    <submittedName>
        <fullName evidence="2">DUF1205 domain-containing protein</fullName>
    </submittedName>
</protein>
<keyword evidence="3" id="KW-1185">Reference proteome</keyword>
<dbReference type="Proteomes" id="UP000632289">
    <property type="component" value="Unassembled WGS sequence"/>
</dbReference>
<dbReference type="EMBL" id="JACXYU010000002">
    <property type="protein sequence ID" value="MBD3931017.1"/>
    <property type="molecule type" value="Genomic_DNA"/>
</dbReference>
<accession>A0A927EXX1</accession>
<dbReference type="Gene3D" id="3.40.50.2000">
    <property type="entry name" value="Glycogen Phosphorylase B"/>
    <property type="match status" value="2"/>
</dbReference>
<dbReference type="AlphaFoldDB" id="A0A927EXX1"/>
<feature type="domain" description="Erythromycin biosynthesis protein CIII-like C-terminal" evidence="1">
    <location>
        <begin position="101"/>
        <end position="240"/>
    </location>
</feature>
<dbReference type="InterPro" id="IPR010610">
    <property type="entry name" value="EryCIII-like_C"/>
</dbReference>
<gene>
    <name evidence="2" type="ORF">IF129_05505</name>
</gene>
<reference evidence="2" key="1">
    <citation type="submission" date="2020-09" db="EMBL/GenBank/DDBJ databases">
        <title>Secondary metabolite and genome analysis of marine Streptomyces chumphonensis KK1-2T.</title>
        <authorList>
            <person name="Phongsopitanun W."/>
            <person name="Kanchanasin P."/>
            <person name="Pittayakhajonwut P."/>
            <person name="Suwanborirux K."/>
            <person name="Tanasupawat S."/>
        </authorList>
    </citation>
    <scope>NUCLEOTIDE SEQUENCE</scope>
    <source>
        <strain evidence="2">KK1-2</strain>
    </source>
</reference>
<name>A0A927EXX1_9ACTN</name>